<feature type="region of interest" description="Disordered" evidence="1">
    <location>
        <begin position="27"/>
        <end position="64"/>
    </location>
</feature>
<evidence type="ECO:0000313" key="2">
    <source>
        <dbReference type="EMBL" id="KAI5322820.1"/>
    </source>
</evidence>
<feature type="compositionally biased region" description="Polar residues" evidence="1">
    <location>
        <begin position="27"/>
        <end position="39"/>
    </location>
</feature>
<comment type="caution">
    <text evidence="2">The sequence shown here is derived from an EMBL/GenBank/DDBJ whole genome shotgun (WGS) entry which is preliminary data.</text>
</comment>
<evidence type="ECO:0000313" key="3">
    <source>
        <dbReference type="Proteomes" id="UP001054821"/>
    </source>
</evidence>
<reference evidence="2 3" key="1">
    <citation type="journal article" date="2022" name="G3 (Bethesda)">
        <title>Whole-genome sequence and methylome profiling of the almond [Prunus dulcis (Mill.) D.A. Webb] cultivar 'Nonpareil'.</title>
        <authorList>
            <person name="D'Amico-Willman K.M."/>
            <person name="Ouma W.Z."/>
            <person name="Meulia T."/>
            <person name="Sideli G.M."/>
            <person name="Gradziel T.M."/>
            <person name="Fresnedo-Ramirez J."/>
        </authorList>
    </citation>
    <scope>NUCLEOTIDE SEQUENCE [LARGE SCALE GENOMIC DNA]</scope>
    <source>
        <strain evidence="2">Clone GOH B32 T37-40</strain>
    </source>
</reference>
<protein>
    <submittedName>
        <fullName evidence="2">Uncharacterized protein</fullName>
    </submittedName>
</protein>
<sequence length="101" mass="10459">MTLMKQAPGTGQDQLPSGPSVLAQWQQMSAESGAPNSAWWSPPYDKSYPGVGFGRRRRENDCGADSVKTEEIATAGSTVTAGKLQGTTVVAARSKSTGVGG</sequence>
<dbReference type="Proteomes" id="UP001054821">
    <property type="component" value="Chromosome 6"/>
</dbReference>
<dbReference type="AlphaFoldDB" id="A0AAD4VD10"/>
<dbReference type="EMBL" id="JAJFAZ020000006">
    <property type="protein sequence ID" value="KAI5322820.1"/>
    <property type="molecule type" value="Genomic_DNA"/>
</dbReference>
<gene>
    <name evidence="2" type="ORF">L3X38_031892</name>
</gene>
<organism evidence="2 3">
    <name type="scientific">Prunus dulcis</name>
    <name type="common">Almond</name>
    <name type="synonym">Amygdalus dulcis</name>
    <dbReference type="NCBI Taxonomy" id="3755"/>
    <lineage>
        <taxon>Eukaryota</taxon>
        <taxon>Viridiplantae</taxon>
        <taxon>Streptophyta</taxon>
        <taxon>Embryophyta</taxon>
        <taxon>Tracheophyta</taxon>
        <taxon>Spermatophyta</taxon>
        <taxon>Magnoliopsida</taxon>
        <taxon>eudicotyledons</taxon>
        <taxon>Gunneridae</taxon>
        <taxon>Pentapetalae</taxon>
        <taxon>rosids</taxon>
        <taxon>fabids</taxon>
        <taxon>Rosales</taxon>
        <taxon>Rosaceae</taxon>
        <taxon>Amygdaloideae</taxon>
        <taxon>Amygdaleae</taxon>
        <taxon>Prunus</taxon>
    </lineage>
</organism>
<proteinExistence type="predicted"/>
<name>A0AAD4VD10_PRUDU</name>
<keyword evidence="3" id="KW-1185">Reference proteome</keyword>
<accession>A0AAD4VD10</accession>
<evidence type="ECO:0000256" key="1">
    <source>
        <dbReference type="SAM" id="MobiDB-lite"/>
    </source>
</evidence>